<dbReference type="InterPro" id="IPR046341">
    <property type="entry name" value="SET_dom_sf"/>
</dbReference>
<gene>
    <name evidence="1" type="ORF">BT96DRAFT_985308</name>
</gene>
<dbReference type="AlphaFoldDB" id="A0A6A4IKF3"/>
<dbReference type="OrthoDB" id="5945798at2759"/>
<keyword evidence="2" id="KW-1185">Reference proteome</keyword>
<evidence type="ECO:0008006" key="3">
    <source>
        <dbReference type="Google" id="ProtNLM"/>
    </source>
</evidence>
<accession>A0A6A4IKF3</accession>
<evidence type="ECO:0000313" key="1">
    <source>
        <dbReference type="EMBL" id="KAE9408985.1"/>
    </source>
</evidence>
<evidence type="ECO:0000313" key="2">
    <source>
        <dbReference type="Proteomes" id="UP000799118"/>
    </source>
</evidence>
<name>A0A6A4IKF3_9AGAR</name>
<organism evidence="1 2">
    <name type="scientific">Gymnopus androsaceus JB14</name>
    <dbReference type="NCBI Taxonomy" id="1447944"/>
    <lineage>
        <taxon>Eukaryota</taxon>
        <taxon>Fungi</taxon>
        <taxon>Dikarya</taxon>
        <taxon>Basidiomycota</taxon>
        <taxon>Agaricomycotina</taxon>
        <taxon>Agaricomycetes</taxon>
        <taxon>Agaricomycetidae</taxon>
        <taxon>Agaricales</taxon>
        <taxon>Marasmiineae</taxon>
        <taxon>Omphalotaceae</taxon>
        <taxon>Gymnopus</taxon>
    </lineage>
</organism>
<proteinExistence type="predicted"/>
<protein>
    <recommendedName>
        <fullName evidence="3">SET domain-containing protein</fullName>
    </recommendedName>
</protein>
<dbReference type="EMBL" id="ML769389">
    <property type="protein sequence ID" value="KAE9408985.1"/>
    <property type="molecule type" value="Genomic_DNA"/>
</dbReference>
<sequence>MVCGVDDHRKDVALRCLNVDEFESSFRLLSVKNSPTDLPIQFICRSGSLHAGAADKLQSMEMRAFTVDHAEPESTPQFNVWEIVHVSSTIPLRSYNPTFLSFSAADFAIDDWWYLLSRTVMDGWPMLCGLHCVSLTVINSLVLAALFSRTNDIDLRAPNFNSVSASINRDCESNCISSATSKCIPKLFDRMLSEDQKAFATMADSHEYDGSGPLLGRFRTNGHGTNKLRDKAAPQTTFGTGNTSSISVGTYTIRDIPPGTEITFSYCDPLDSAAKLRQVSRSVWYHLMQVVVPFCNPRLRAIQDR</sequence>
<dbReference type="Proteomes" id="UP000799118">
    <property type="component" value="Unassembled WGS sequence"/>
</dbReference>
<reference evidence="1" key="1">
    <citation type="journal article" date="2019" name="Environ. Microbiol.">
        <title>Fungal ecological strategies reflected in gene transcription - a case study of two litter decomposers.</title>
        <authorList>
            <person name="Barbi F."/>
            <person name="Kohler A."/>
            <person name="Barry K."/>
            <person name="Baskaran P."/>
            <person name="Daum C."/>
            <person name="Fauchery L."/>
            <person name="Ihrmark K."/>
            <person name="Kuo A."/>
            <person name="LaButti K."/>
            <person name="Lipzen A."/>
            <person name="Morin E."/>
            <person name="Grigoriev I.V."/>
            <person name="Henrissat B."/>
            <person name="Lindahl B."/>
            <person name="Martin F."/>
        </authorList>
    </citation>
    <scope>NUCLEOTIDE SEQUENCE</scope>
    <source>
        <strain evidence="1">JB14</strain>
    </source>
</reference>
<dbReference type="SUPFAM" id="SSF82199">
    <property type="entry name" value="SET domain"/>
    <property type="match status" value="1"/>
</dbReference>
<dbReference type="Gene3D" id="2.170.270.10">
    <property type="entry name" value="SET domain"/>
    <property type="match status" value="1"/>
</dbReference>